<comment type="caution">
    <text evidence="8">The sequence shown here is derived from an EMBL/GenBank/DDBJ whole genome shotgun (WGS) entry which is preliminary data.</text>
</comment>
<evidence type="ECO:0000256" key="1">
    <source>
        <dbReference type="ARBA" id="ARBA00022723"/>
    </source>
</evidence>
<dbReference type="PROSITE" id="PS00518">
    <property type="entry name" value="ZF_RING_1"/>
    <property type="match status" value="1"/>
</dbReference>
<feature type="domain" description="TRAF-type" evidence="7">
    <location>
        <begin position="159"/>
        <end position="202"/>
    </location>
</feature>
<dbReference type="PROSITE" id="PS50145">
    <property type="entry name" value="ZF_TRAF"/>
    <property type="match status" value="1"/>
</dbReference>
<reference evidence="8" key="1">
    <citation type="submission" date="2021-01" db="EMBL/GenBank/DDBJ databases">
        <title>A chromosome-scale assembly of European eel, Anguilla anguilla.</title>
        <authorList>
            <person name="Henkel C."/>
            <person name="Jong-Raadsen S.A."/>
            <person name="Dufour S."/>
            <person name="Weltzien F.-A."/>
            <person name="Palstra A.P."/>
            <person name="Pelster B."/>
            <person name="Spaink H.P."/>
            <person name="Van Den Thillart G.E."/>
            <person name="Jansen H."/>
            <person name="Zahm M."/>
            <person name="Klopp C."/>
            <person name="Cedric C."/>
            <person name="Louis A."/>
            <person name="Berthelot C."/>
            <person name="Parey E."/>
            <person name="Roest Crollius H."/>
            <person name="Montfort J."/>
            <person name="Robinson-Rechavi M."/>
            <person name="Bucao C."/>
            <person name="Bouchez O."/>
            <person name="Gislard M."/>
            <person name="Lluch J."/>
            <person name="Milhes M."/>
            <person name="Lampietro C."/>
            <person name="Lopez Roques C."/>
            <person name="Donnadieu C."/>
            <person name="Braasch I."/>
            <person name="Desvignes T."/>
            <person name="Postlethwait J."/>
            <person name="Bobe J."/>
            <person name="Guiguen Y."/>
            <person name="Dirks R."/>
        </authorList>
    </citation>
    <scope>NUCLEOTIDE SEQUENCE</scope>
    <source>
        <strain evidence="8">Tag_6206</strain>
        <tissue evidence="8">Liver</tissue>
    </source>
</reference>
<name>A0A9D3MXQ8_ANGAN</name>
<dbReference type="SUPFAM" id="SSF57850">
    <property type="entry name" value="RING/U-box"/>
    <property type="match status" value="1"/>
</dbReference>
<evidence type="ECO:0000259" key="7">
    <source>
        <dbReference type="PROSITE" id="PS50145"/>
    </source>
</evidence>
<evidence type="ECO:0000259" key="6">
    <source>
        <dbReference type="PROSITE" id="PS50089"/>
    </source>
</evidence>
<keyword evidence="3 4" id="KW-0862">Zinc</keyword>
<sequence length="370" mass="41734">MLGRETECSWHRETGTVTAGCLGPDLPGNSGSGGSAARGQRGRGGWNRADSVRPVSDRMGYDIERFVGYVNEGLLCCVCRDVLEDPLQAPCEHAFCSSCIHGWLVHHHNCPEDRQSLDVTLLRPLFRYMRNDLSRLQIRCRNRDQGCEMVCSLESVDRHERECEYGLVACTNTGCPMQVERRTLEAHLSVCEFRSRECPNGCGYTILSCDDSQHSCVAELRTELELLRSEMICKVEEVRHEMESRLDSQRRHMVQKESLLKNEVEELKGQLLRVMSDVRALLGAERLHRQELEQAELEKRELLELLKSLQKEGRARPRPPRTPPPRASASPAAPAASPSTASRGSPARSPSSDTAKHLFHTLNTRSFQWT</sequence>
<dbReference type="InterPro" id="IPR001841">
    <property type="entry name" value="Znf_RING"/>
</dbReference>
<proteinExistence type="predicted"/>
<dbReference type="GO" id="GO:0043122">
    <property type="term" value="P:regulation of canonical NF-kappaB signal transduction"/>
    <property type="evidence" value="ECO:0007669"/>
    <property type="project" value="TreeGrafter"/>
</dbReference>
<protein>
    <recommendedName>
        <fullName evidence="10">RING-type domain-containing protein</fullName>
    </recommendedName>
</protein>
<evidence type="ECO:0000313" key="8">
    <source>
        <dbReference type="EMBL" id="KAG5856996.1"/>
    </source>
</evidence>
<evidence type="ECO:0000256" key="3">
    <source>
        <dbReference type="ARBA" id="ARBA00022833"/>
    </source>
</evidence>
<feature type="compositionally biased region" description="Low complexity" evidence="5">
    <location>
        <begin position="327"/>
        <end position="352"/>
    </location>
</feature>
<feature type="zinc finger region" description="TRAF-type" evidence="4">
    <location>
        <begin position="159"/>
        <end position="202"/>
    </location>
</feature>
<dbReference type="AlphaFoldDB" id="A0A9D3MXQ8"/>
<dbReference type="Pfam" id="PF13923">
    <property type="entry name" value="zf-C3HC4_2"/>
    <property type="match status" value="1"/>
</dbReference>
<dbReference type="SMART" id="SM00184">
    <property type="entry name" value="RING"/>
    <property type="match status" value="1"/>
</dbReference>
<dbReference type="GO" id="GO:0008270">
    <property type="term" value="F:zinc ion binding"/>
    <property type="evidence" value="ECO:0007669"/>
    <property type="project" value="UniProtKB-KW"/>
</dbReference>
<feature type="region of interest" description="Disordered" evidence="5">
    <location>
        <begin position="309"/>
        <end position="370"/>
    </location>
</feature>
<dbReference type="SUPFAM" id="SSF49599">
    <property type="entry name" value="TRAF domain-like"/>
    <property type="match status" value="1"/>
</dbReference>
<keyword evidence="2 4" id="KW-0863">Zinc-finger</keyword>
<feature type="region of interest" description="Disordered" evidence="5">
    <location>
        <begin position="30"/>
        <end position="50"/>
    </location>
</feature>
<evidence type="ECO:0000256" key="5">
    <source>
        <dbReference type="SAM" id="MobiDB-lite"/>
    </source>
</evidence>
<evidence type="ECO:0000256" key="4">
    <source>
        <dbReference type="PROSITE-ProRule" id="PRU00207"/>
    </source>
</evidence>
<organism evidence="8 9">
    <name type="scientific">Anguilla anguilla</name>
    <name type="common">European freshwater eel</name>
    <name type="synonym">Muraena anguilla</name>
    <dbReference type="NCBI Taxonomy" id="7936"/>
    <lineage>
        <taxon>Eukaryota</taxon>
        <taxon>Metazoa</taxon>
        <taxon>Chordata</taxon>
        <taxon>Craniata</taxon>
        <taxon>Vertebrata</taxon>
        <taxon>Euteleostomi</taxon>
        <taxon>Actinopterygii</taxon>
        <taxon>Neopterygii</taxon>
        <taxon>Teleostei</taxon>
        <taxon>Anguilliformes</taxon>
        <taxon>Anguillidae</taxon>
        <taxon>Anguilla</taxon>
    </lineage>
</organism>
<accession>A0A9D3MXQ8</accession>
<dbReference type="PANTHER" id="PTHR10131">
    <property type="entry name" value="TNF RECEPTOR ASSOCIATED FACTOR"/>
    <property type="match status" value="1"/>
</dbReference>
<dbReference type="InterPro" id="IPR017907">
    <property type="entry name" value="Znf_RING_CS"/>
</dbReference>
<evidence type="ECO:0000313" key="9">
    <source>
        <dbReference type="Proteomes" id="UP001044222"/>
    </source>
</evidence>
<dbReference type="InterPro" id="IPR001293">
    <property type="entry name" value="Znf_TRAF"/>
</dbReference>
<keyword evidence="1 4" id="KW-0479">Metal-binding</keyword>
<feature type="domain" description="RING-type" evidence="6">
    <location>
        <begin position="76"/>
        <end position="114"/>
    </location>
</feature>
<keyword evidence="9" id="KW-1185">Reference proteome</keyword>
<dbReference type="Gene3D" id="3.30.40.10">
    <property type="entry name" value="Zinc/RING finger domain, C3HC4 (zinc finger)"/>
    <property type="match status" value="3"/>
</dbReference>
<dbReference type="PANTHER" id="PTHR10131:SF157">
    <property type="entry name" value="RECEPTOR-ASSOCIATED FACTOR, PUTATIVE-RELATED"/>
    <property type="match status" value="1"/>
</dbReference>
<evidence type="ECO:0000256" key="2">
    <source>
        <dbReference type="ARBA" id="ARBA00022771"/>
    </source>
</evidence>
<dbReference type="PROSITE" id="PS50089">
    <property type="entry name" value="ZF_RING_2"/>
    <property type="match status" value="1"/>
</dbReference>
<feature type="compositionally biased region" description="Polar residues" evidence="5">
    <location>
        <begin position="361"/>
        <end position="370"/>
    </location>
</feature>
<dbReference type="InterPro" id="IPR013083">
    <property type="entry name" value="Znf_RING/FYVE/PHD"/>
</dbReference>
<dbReference type="Proteomes" id="UP001044222">
    <property type="component" value="Unassembled WGS sequence"/>
</dbReference>
<gene>
    <name evidence="8" type="ORF">ANANG_G00013840</name>
</gene>
<dbReference type="EMBL" id="JAFIRN010000001">
    <property type="protein sequence ID" value="KAG5856996.1"/>
    <property type="molecule type" value="Genomic_DNA"/>
</dbReference>
<evidence type="ECO:0008006" key="10">
    <source>
        <dbReference type="Google" id="ProtNLM"/>
    </source>
</evidence>